<dbReference type="Pfam" id="PF11735">
    <property type="entry name" value="CAP59_mtransfer"/>
    <property type="match status" value="1"/>
</dbReference>
<feature type="compositionally biased region" description="Low complexity" evidence="1">
    <location>
        <begin position="72"/>
        <end position="81"/>
    </location>
</feature>
<comment type="caution">
    <text evidence="2">The sequence shown here is derived from an EMBL/GenBank/DDBJ whole genome shotgun (WGS) entry which is preliminary data.</text>
</comment>
<accession>A0A484F7U6</accession>
<dbReference type="InterPro" id="IPR021047">
    <property type="entry name" value="Mannosyltransferase_CMT1"/>
</dbReference>
<evidence type="ECO:0000313" key="3">
    <source>
        <dbReference type="Proteomes" id="UP000014480"/>
    </source>
</evidence>
<dbReference type="InterPro" id="IPR029044">
    <property type="entry name" value="Nucleotide-diphossugar_trans"/>
</dbReference>
<dbReference type="PANTHER" id="PTHR34144">
    <property type="entry name" value="CHROMOSOME 8, WHOLE GENOME SHOTGUN SEQUENCE"/>
    <property type="match status" value="1"/>
</dbReference>
<sequence>MRQISSFAVRIGAACLALAGILTTIHLYPGYTSETYLEVVSRPFRPSNDTSKVDAPSLSPTKTPVPTAIVVSSSQPSPTSPEGDPSLLRSADKYIKAILDPDDTSLHRLECPRLDKTRYQHLKSSLRYQKRRYFFALNIRQKADLLPRLVGSIVEAIRYLGAENCALSVVEGNSNDGTFEVLKNLRVELERLGIEYHFRRSDLDPGAGERIPKLAALRNLALAPLMEARKHYSSEATVIFLNDVAICAEDILELTLQRLRLGADMTCAMDWTYVGADPTFYDVWISRTIAGDSFFEIPPDGNWNSAWNIFWNEDTTRRLFRDHRPFQVFSCWNGAVAIAARPLVDDIVRFRAPGEGECFQGEPSLFCKDMWNGGFGRIAVVPSVNLEYSDEAGRKIKALKGFTSQWVAEQDGEQEYQIDWKRDPPSKVKCMPSYDKQAWEPWNQGLADS</sequence>
<evidence type="ECO:0000256" key="1">
    <source>
        <dbReference type="SAM" id="MobiDB-lite"/>
    </source>
</evidence>
<gene>
    <name evidence="2" type="primary">CMT1-0</name>
    <name evidence="2" type="ORF">Cob_v012722</name>
</gene>
<protein>
    <submittedName>
        <fullName evidence="2">Alpha-1,3-mannosyltransferase CMT1</fullName>
    </submittedName>
</protein>
<proteinExistence type="predicted"/>
<evidence type="ECO:0000313" key="2">
    <source>
        <dbReference type="EMBL" id="TDZ14339.1"/>
    </source>
</evidence>
<name>A0A484F7U6_COLOR</name>
<dbReference type="OrthoDB" id="262547at2759"/>
<dbReference type="PANTHER" id="PTHR34144:SF5">
    <property type="entry name" value="ALPHA-1,3-MANNOSYLTRANSFERASE CMT1"/>
    <property type="match status" value="1"/>
</dbReference>
<keyword evidence="3" id="KW-1185">Reference proteome</keyword>
<organism evidence="2 3">
    <name type="scientific">Colletotrichum orbiculare (strain 104-T / ATCC 96160 / CBS 514.97 / LARS 414 / MAFF 240422)</name>
    <name type="common">Cucumber anthracnose fungus</name>
    <name type="synonym">Colletotrichum lagenarium</name>
    <dbReference type="NCBI Taxonomy" id="1213857"/>
    <lineage>
        <taxon>Eukaryota</taxon>
        <taxon>Fungi</taxon>
        <taxon>Dikarya</taxon>
        <taxon>Ascomycota</taxon>
        <taxon>Pezizomycotina</taxon>
        <taxon>Sordariomycetes</taxon>
        <taxon>Hypocreomycetidae</taxon>
        <taxon>Glomerellales</taxon>
        <taxon>Glomerellaceae</taxon>
        <taxon>Colletotrichum</taxon>
        <taxon>Colletotrichum orbiculare species complex</taxon>
    </lineage>
</organism>
<dbReference type="Proteomes" id="UP000014480">
    <property type="component" value="Unassembled WGS sequence"/>
</dbReference>
<dbReference type="AlphaFoldDB" id="A0A484F7U6"/>
<dbReference type="SUPFAM" id="SSF53448">
    <property type="entry name" value="Nucleotide-diphospho-sugar transferases"/>
    <property type="match status" value="1"/>
</dbReference>
<reference evidence="3" key="1">
    <citation type="journal article" date="2013" name="New Phytol.">
        <title>Comparative genomic and transcriptomic analyses reveal the hemibiotrophic stage shift of Colletotrichum fungi.</title>
        <authorList>
            <person name="Gan P."/>
            <person name="Ikeda K."/>
            <person name="Irieda H."/>
            <person name="Narusaka M."/>
            <person name="O'Connell R.J."/>
            <person name="Narusaka Y."/>
            <person name="Takano Y."/>
            <person name="Kubo Y."/>
            <person name="Shirasu K."/>
        </authorList>
    </citation>
    <scope>NUCLEOTIDE SEQUENCE [LARGE SCALE GENOMIC DNA]</scope>
    <source>
        <strain evidence="3">104-T / ATCC 96160 / CBS 514.97 / LARS 414 / MAFF 240422</strain>
    </source>
</reference>
<dbReference type="GO" id="GO:0016757">
    <property type="term" value="F:glycosyltransferase activity"/>
    <property type="evidence" value="ECO:0007669"/>
    <property type="project" value="UniProtKB-KW"/>
</dbReference>
<feature type="region of interest" description="Disordered" evidence="1">
    <location>
        <begin position="48"/>
        <end position="86"/>
    </location>
</feature>
<reference evidence="3" key="2">
    <citation type="journal article" date="2019" name="Mol. Plant Microbe Interact.">
        <title>Genome sequence resources for four phytopathogenic fungi from the Colletotrichum orbiculare species complex.</title>
        <authorList>
            <person name="Gan P."/>
            <person name="Tsushima A."/>
            <person name="Narusaka M."/>
            <person name="Narusaka Y."/>
            <person name="Takano Y."/>
            <person name="Kubo Y."/>
            <person name="Shirasu K."/>
        </authorList>
    </citation>
    <scope>GENOME REANNOTATION</scope>
    <source>
        <strain evidence="3">104-T / ATCC 96160 / CBS 514.97 / LARS 414 / MAFF 240422</strain>
    </source>
</reference>
<dbReference type="EMBL" id="AMCV02000051">
    <property type="protein sequence ID" value="TDZ14339.1"/>
    <property type="molecule type" value="Genomic_DNA"/>
</dbReference>